<dbReference type="Proteomes" id="UP000308600">
    <property type="component" value="Unassembled WGS sequence"/>
</dbReference>
<proteinExistence type="predicted"/>
<dbReference type="EMBL" id="ML208261">
    <property type="protein sequence ID" value="TFK75828.1"/>
    <property type="molecule type" value="Genomic_DNA"/>
</dbReference>
<sequence>MATNNCEEPTCDIPDETDPGDAHVPGLSRLNKKPSSESLASQESVWPSDDYEVIRCFPLNTDGTTPEEALYISSSLGKRRADAQDEDDYDIRRIKKLRAESSEGSASTLTFSQSSSSTRSASIVVEIEKEDPYIISPSHRLQKLLNSNNVPYGVQFELARLTTTGELRYDDLDVSKPMKLANKSNAEAVPELPKVLQRESRQRDGKMFAKEEAAKSPWIELDHEEKNLKNWPADGCLGFREPGWHGGKVHFRGTLKQGKANPGRSTRKCIQYIIQLERAELGPSTRFARRFGSRSFFRIKVPKDILRDVDFETTGFSFFQRPLIICGDVFRAFYAKDANVFYFRTNEVYNEKGISPGSTGPGRLSIEGFLEWHNPIEINQKQTLAKYASRFNLGLSNSAPGLSLDPSQVDDIEDIISPASGSDMTDGAGFINEAALILLRDLFKWQGFPTAVQIRFAGAKGMVSRHHTDGDDKPRIYLRNSQKKIQYAASTEFDPAKFSIDVLRASTTHPTCRLSMETIINLAENGVPSKAFVDLLRLNGEALVKSFTNWEIPKAMEKLHAVVGREGRVMAARRAREDMVNARVLGYSNKSMRSQTMKMTCLRSQETFSTAWWADEISGSPSTLEETVLNLLVSGFTPSTCPILAAKLHEVIKSHLSSQILHLHIEVEMAATAFLIPDPLSILEPGEIFYKSRSDNLMMPSGIKSNIVLGDVLLGRNPTKLPGDIQKWKAVFRRELSHLSDVIVLSVKGDRRAADFLAGGDYDGDKGYLIWHPSLVSPFTNPSTELSQPPADMDKYFATGTEKVSDFLMATREHTEVEKYRRLQKYLLGALRDTTLVGMYSNYHDCAMYKLGYKHPETLRLAHMFCLVLDASKSGLTVLPDVLAKDSSKYNGSLYWKNKLKKKKKKDDKVDNDANTVVYPRGSGLAPFVMDVLCAAAEEEWNKLCAEENQIVDEDLRNPWLEQLRLCEVPEPDPRRKSDLNKIENHVKQVRQEWEAARTTARGPNHQRFTDLSIELRQDVLREISRKFHSYPKPEDVRLSQVDIEFTRASYAYIHDQEEKSGHWSRFPWDVAFRHLSELKARSTKRYTAMTDPFYSHAYFKV</sequence>
<protein>
    <submittedName>
        <fullName evidence="1">Uncharacterized protein</fullName>
    </submittedName>
</protein>
<gene>
    <name evidence="1" type="ORF">BDN72DRAFT_831274</name>
</gene>
<evidence type="ECO:0000313" key="1">
    <source>
        <dbReference type="EMBL" id="TFK75828.1"/>
    </source>
</evidence>
<accession>A0ACD3BCR3</accession>
<keyword evidence="2" id="KW-1185">Reference proteome</keyword>
<evidence type="ECO:0000313" key="2">
    <source>
        <dbReference type="Proteomes" id="UP000308600"/>
    </source>
</evidence>
<reference evidence="1 2" key="1">
    <citation type="journal article" date="2019" name="Nat. Ecol. Evol.">
        <title>Megaphylogeny resolves global patterns of mushroom evolution.</title>
        <authorList>
            <person name="Varga T."/>
            <person name="Krizsan K."/>
            <person name="Foldi C."/>
            <person name="Dima B."/>
            <person name="Sanchez-Garcia M."/>
            <person name="Sanchez-Ramirez S."/>
            <person name="Szollosi G.J."/>
            <person name="Szarkandi J.G."/>
            <person name="Papp V."/>
            <person name="Albert L."/>
            <person name="Andreopoulos W."/>
            <person name="Angelini C."/>
            <person name="Antonin V."/>
            <person name="Barry K.W."/>
            <person name="Bougher N.L."/>
            <person name="Buchanan P."/>
            <person name="Buyck B."/>
            <person name="Bense V."/>
            <person name="Catcheside P."/>
            <person name="Chovatia M."/>
            <person name="Cooper J."/>
            <person name="Damon W."/>
            <person name="Desjardin D."/>
            <person name="Finy P."/>
            <person name="Geml J."/>
            <person name="Haridas S."/>
            <person name="Hughes K."/>
            <person name="Justo A."/>
            <person name="Karasinski D."/>
            <person name="Kautmanova I."/>
            <person name="Kiss B."/>
            <person name="Kocsube S."/>
            <person name="Kotiranta H."/>
            <person name="LaButti K.M."/>
            <person name="Lechner B.E."/>
            <person name="Liimatainen K."/>
            <person name="Lipzen A."/>
            <person name="Lukacs Z."/>
            <person name="Mihaltcheva S."/>
            <person name="Morgado L.N."/>
            <person name="Niskanen T."/>
            <person name="Noordeloos M.E."/>
            <person name="Ohm R.A."/>
            <person name="Ortiz-Santana B."/>
            <person name="Ovrebo C."/>
            <person name="Racz N."/>
            <person name="Riley R."/>
            <person name="Savchenko A."/>
            <person name="Shiryaev A."/>
            <person name="Soop K."/>
            <person name="Spirin V."/>
            <person name="Szebenyi C."/>
            <person name="Tomsovsky M."/>
            <person name="Tulloss R.E."/>
            <person name="Uehling J."/>
            <person name="Grigoriev I.V."/>
            <person name="Vagvolgyi C."/>
            <person name="Papp T."/>
            <person name="Martin F.M."/>
            <person name="Miettinen O."/>
            <person name="Hibbett D.S."/>
            <person name="Nagy L.G."/>
        </authorList>
    </citation>
    <scope>NUCLEOTIDE SEQUENCE [LARGE SCALE GENOMIC DNA]</scope>
    <source>
        <strain evidence="1 2">NL-1719</strain>
    </source>
</reference>
<name>A0ACD3BCR3_9AGAR</name>
<organism evidence="1 2">
    <name type="scientific">Pluteus cervinus</name>
    <dbReference type="NCBI Taxonomy" id="181527"/>
    <lineage>
        <taxon>Eukaryota</taxon>
        <taxon>Fungi</taxon>
        <taxon>Dikarya</taxon>
        <taxon>Basidiomycota</taxon>
        <taxon>Agaricomycotina</taxon>
        <taxon>Agaricomycetes</taxon>
        <taxon>Agaricomycetidae</taxon>
        <taxon>Agaricales</taxon>
        <taxon>Pluteineae</taxon>
        <taxon>Pluteaceae</taxon>
        <taxon>Pluteus</taxon>
    </lineage>
</organism>